<evidence type="ECO:0000313" key="2">
    <source>
        <dbReference type="EMBL" id="KFM68765.1"/>
    </source>
</evidence>
<accession>A0A087TUH6</accession>
<reference evidence="2 3" key="1">
    <citation type="submission" date="2013-11" db="EMBL/GenBank/DDBJ databases">
        <title>Genome sequencing of Stegodyphus mimosarum.</title>
        <authorList>
            <person name="Bechsgaard J."/>
        </authorList>
    </citation>
    <scope>NUCLEOTIDE SEQUENCE [LARGE SCALE GENOMIC DNA]</scope>
</reference>
<keyword evidence="3" id="KW-1185">Reference proteome</keyword>
<dbReference type="EMBL" id="KK116797">
    <property type="protein sequence ID" value="KFM68765.1"/>
    <property type="molecule type" value="Genomic_DNA"/>
</dbReference>
<dbReference type="AlphaFoldDB" id="A0A087TUH6"/>
<gene>
    <name evidence="2" type="ORF">X975_10268</name>
</gene>
<sequence>MPAFSLKQTDKRNELQNKKYDISPVVPSSSHNKGKENNKEVTYIGTIRENTQAMSIKRKLNLKQSASKIRRTSSNSKTKNNSKVAKKQIAAADRTLKNYFHVEISPKNDS</sequence>
<feature type="region of interest" description="Disordered" evidence="1">
    <location>
        <begin position="62"/>
        <end position="91"/>
    </location>
</feature>
<protein>
    <submittedName>
        <fullName evidence="2">Uncharacterized protein</fullName>
    </submittedName>
</protein>
<dbReference type="Proteomes" id="UP000054359">
    <property type="component" value="Unassembled WGS sequence"/>
</dbReference>
<organism evidence="2 3">
    <name type="scientific">Stegodyphus mimosarum</name>
    <name type="common">African social velvet spider</name>
    <dbReference type="NCBI Taxonomy" id="407821"/>
    <lineage>
        <taxon>Eukaryota</taxon>
        <taxon>Metazoa</taxon>
        <taxon>Ecdysozoa</taxon>
        <taxon>Arthropoda</taxon>
        <taxon>Chelicerata</taxon>
        <taxon>Arachnida</taxon>
        <taxon>Araneae</taxon>
        <taxon>Araneomorphae</taxon>
        <taxon>Entelegynae</taxon>
        <taxon>Eresoidea</taxon>
        <taxon>Eresidae</taxon>
        <taxon>Stegodyphus</taxon>
    </lineage>
</organism>
<feature type="non-terminal residue" evidence="2">
    <location>
        <position position="110"/>
    </location>
</feature>
<name>A0A087TUH6_STEMI</name>
<proteinExistence type="predicted"/>
<feature type="compositionally biased region" description="Basic and acidic residues" evidence="1">
    <location>
        <begin position="8"/>
        <end position="21"/>
    </location>
</feature>
<evidence type="ECO:0000313" key="3">
    <source>
        <dbReference type="Proteomes" id="UP000054359"/>
    </source>
</evidence>
<evidence type="ECO:0000256" key="1">
    <source>
        <dbReference type="SAM" id="MobiDB-lite"/>
    </source>
</evidence>
<feature type="compositionally biased region" description="Low complexity" evidence="1">
    <location>
        <begin position="72"/>
        <end position="83"/>
    </location>
</feature>
<feature type="region of interest" description="Disordered" evidence="1">
    <location>
        <begin position="1"/>
        <end position="40"/>
    </location>
</feature>